<evidence type="ECO:0000256" key="2">
    <source>
        <dbReference type="ARBA" id="ARBA00008834"/>
    </source>
</evidence>
<protein>
    <submittedName>
        <fullName evidence="10">Polygalacturonase</fullName>
    </submittedName>
</protein>
<dbReference type="SUPFAM" id="SSF51126">
    <property type="entry name" value="Pectin lyase-like"/>
    <property type="match status" value="3"/>
</dbReference>
<dbReference type="GO" id="GO:0005975">
    <property type="term" value="P:carbohydrate metabolic process"/>
    <property type="evidence" value="ECO:0007669"/>
    <property type="project" value="InterPro"/>
</dbReference>
<dbReference type="SMART" id="SM00710">
    <property type="entry name" value="PbH1"/>
    <property type="match status" value="16"/>
</dbReference>
<evidence type="ECO:0000256" key="9">
    <source>
        <dbReference type="RuleBase" id="RU361169"/>
    </source>
</evidence>
<dbReference type="Proteomes" id="UP000237347">
    <property type="component" value="Unassembled WGS sequence"/>
</dbReference>
<dbReference type="PANTHER" id="PTHR31375">
    <property type="match status" value="1"/>
</dbReference>
<keyword evidence="11" id="KW-1185">Reference proteome</keyword>
<keyword evidence="7" id="KW-0961">Cell wall biogenesis/degradation</keyword>
<evidence type="ECO:0000256" key="5">
    <source>
        <dbReference type="ARBA" id="ARBA00022801"/>
    </source>
</evidence>
<feature type="active site" evidence="8">
    <location>
        <position position="177"/>
    </location>
</feature>
<reference evidence="10 11" key="1">
    <citation type="journal article" date="2018" name="Sci. Data">
        <title>The draft genome sequence of cork oak.</title>
        <authorList>
            <person name="Ramos A.M."/>
            <person name="Usie A."/>
            <person name="Barbosa P."/>
            <person name="Barros P.M."/>
            <person name="Capote T."/>
            <person name="Chaves I."/>
            <person name="Simoes F."/>
            <person name="Abreu I."/>
            <person name="Carrasquinho I."/>
            <person name="Faro C."/>
            <person name="Guimaraes J.B."/>
            <person name="Mendonca D."/>
            <person name="Nobrega F."/>
            <person name="Rodrigues L."/>
            <person name="Saibo N.J.M."/>
            <person name="Varela M.C."/>
            <person name="Egas C."/>
            <person name="Matos J."/>
            <person name="Miguel C.M."/>
            <person name="Oliveira M.M."/>
            <person name="Ricardo C.P."/>
            <person name="Goncalves S."/>
        </authorList>
    </citation>
    <scope>NUCLEOTIDE SEQUENCE [LARGE SCALE GENOMIC DNA]</scope>
    <source>
        <strain evidence="11">cv. HL8</strain>
    </source>
</reference>
<evidence type="ECO:0000256" key="1">
    <source>
        <dbReference type="ARBA" id="ARBA00004191"/>
    </source>
</evidence>
<evidence type="ECO:0000256" key="4">
    <source>
        <dbReference type="ARBA" id="ARBA00022525"/>
    </source>
</evidence>
<dbReference type="GO" id="GO:0071555">
    <property type="term" value="P:cell wall organization"/>
    <property type="evidence" value="ECO:0007669"/>
    <property type="project" value="UniProtKB-KW"/>
</dbReference>
<dbReference type="GO" id="GO:0004650">
    <property type="term" value="F:polygalacturonase activity"/>
    <property type="evidence" value="ECO:0007669"/>
    <property type="project" value="InterPro"/>
</dbReference>
<evidence type="ECO:0000313" key="10">
    <source>
        <dbReference type="EMBL" id="KAK7834800.1"/>
    </source>
</evidence>
<feature type="active site" evidence="8">
    <location>
        <position position="861"/>
    </location>
</feature>
<sequence length="1024" mass="109312">MEFNVCLSHLSAEASRKNEGEDGMASKRDILGTILAPNSMDGWINCSTNCWLRFSGVSNLIVNGSGTIDGRGSTWWNQVYNDQALQFNSCNNLQLSGLTHLNSPRNHISLTACNGASLSYLHISAPASSPNTDGIDISSSTNINIHDSNIATGDDCIAINGNSAHINITGINCGPGHGISVGSLGRNGAHETVEYVYVQHCNFTQTQNGARIKTWPSSAVQVSNVTYKDINGTSGNQKGIIFNCDQEVCTNIIMDHISIRSSNGGNVSVTCKNVKGQSSYTTPKAFSKAWTALCQTKGTPQLIIPSGKKFLLMPVMFQGPCQSNSVQVQILGTMLAPNSMDGWTNCSANCWLRFSGVSNLIVNGSGTIDGRGSTWWNQVYNDQALQFNYCNNLQLSGLTHLNSPRNHISLTACNGASLSYLHISAPASSPNTDGIDISSSTNINIHDSNIATGDDCIAINGNSAHINITGINCGPGHGISVGSLGRNGAHETVEYVYVQHCNFTQTQNGARIKTWPSSAVQVSDVTYIDIKGTSGNQQGIIFNCDQEVCTNIIMDHINLRSSNGGNVLVTCKNVKGQSSYTTPEELLSIVLVLSIFSTGVGHGLVNEASEGFNETGKDAVGDVTCYGAIGDGETDDSEELLSIVLVLSIFSTGVGHGLVNEASEGFNETGKDAVGDVTCYGAIGDGETDDSEAFLKAWKALCEVEAASDIPMLIVPKEKIFLLKPVTFKGPCKSDSIQVQVLGTILAPNTTEGWTNCYANTWLGFRNALRFYNCSNLQHSGLTHLDSPRNHISITFCDNATLSYLNISAPKSSPNTDGVDISSSTNVSIHDSYIGTGDDCIAVNDKTTGINITRIVCGPGHGISVGSLGANGAYATVEEVYVNNCSFNGTLNGARIKTWQGGSGYARNILFEQITLADVKNPIIIDQFYCNGKHYCRNETSSVQVSNVTYIGIEGTCVGLDAITFNCDEIMCTNITMKHINITSSNPKKSVIASCKNAEGNSECTIPEVPCLTIDECDNRKYIH</sequence>
<keyword evidence="6 9" id="KW-0326">Glycosidase</keyword>
<comment type="caution">
    <text evidence="10">The sequence shown here is derived from an EMBL/GenBank/DDBJ whole genome shotgun (WGS) entry which is preliminary data.</text>
</comment>
<dbReference type="Gene3D" id="2.160.20.10">
    <property type="entry name" value="Single-stranded right-handed beta-helix, Pectin lyase-like"/>
    <property type="match status" value="3"/>
</dbReference>
<dbReference type="InterPro" id="IPR011050">
    <property type="entry name" value="Pectin_lyase_fold/virulence"/>
</dbReference>
<evidence type="ECO:0000256" key="3">
    <source>
        <dbReference type="ARBA" id="ARBA00022512"/>
    </source>
</evidence>
<organism evidence="10 11">
    <name type="scientific">Quercus suber</name>
    <name type="common">Cork oak</name>
    <dbReference type="NCBI Taxonomy" id="58331"/>
    <lineage>
        <taxon>Eukaryota</taxon>
        <taxon>Viridiplantae</taxon>
        <taxon>Streptophyta</taxon>
        <taxon>Embryophyta</taxon>
        <taxon>Tracheophyta</taxon>
        <taxon>Spermatophyta</taxon>
        <taxon>Magnoliopsida</taxon>
        <taxon>eudicotyledons</taxon>
        <taxon>Gunneridae</taxon>
        <taxon>Pentapetalae</taxon>
        <taxon>rosids</taxon>
        <taxon>fabids</taxon>
        <taxon>Fagales</taxon>
        <taxon>Fagaceae</taxon>
        <taxon>Quercus</taxon>
    </lineage>
</organism>
<dbReference type="InterPro" id="IPR006626">
    <property type="entry name" value="PbH1"/>
</dbReference>
<evidence type="ECO:0000256" key="6">
    <source>
        <dbReference type="ARBA" id="ARBA00023295"/>
    </source>
</evidence>
<comment type="similarity">
    <text evidence="2 9">Belongs to the glycosyl hydrolase 28 family.</text>
</comment>
<accession>A0AAW0K642</accession>
<evidence type="ECO:0000256" key="8">
    <source>
        <dbReference type="PROSITE-ProRule" id="PRU10052"/>
    </source>
</evidence>
<dbReference type="AlphaFoldDB" id="A0AAW0K642"/>
<dbReference type="Pfam" id="PF00295">
    <property type="entry name" value="Glyco_hydro_28"/>
    <property type="match status" value="3"/>
</dbReference>
<keyword evidence="3" id="KW-0134">Cell wall</keyword>
<proteinExistence type="inferred from homology"/>
<dbReference type="EMBL" id="PKMF04000381">
    <property type="protein sequence ID" value="KAK7834800.1"/>
    <property type="molecule type" value="Genomic_DNA"/>
</dbReference>
<dbReference type="InterPro" id="IPR000743">
    <property type="entry name" value="Glyco_hydro_28"/>
</dbReference>
<keyword evidence="4" id="KW-0964">Secreted</keyword>
<dbReference type="PROSITE" id="PS00502">
    <property type="entry name" value="POLYGALACTURONASE"/>
    <property type="match status" value="3"/>
</dbReference>
<gene>
    <name evidence="10" type="ORF">CFP56_024036</name>
</gene>
<keyword evidence="5 9" id="KW-0378">Hydrolase</keyword>
<evidence type="ECO:0000313" key="11">
    <source>
        <dbReference type="Proteomes" id="UP000237347"/>
    </source>
</evidence>
<dbReference type="InterPro" id="IPR012334">
    <property type="entry name" value="Pectin_lyas_fold"/>
</dbReference>
<feature type="active site" evidence="8">
    <location>
        <position position="477"/>
    </location>
</feature>
<name>A0AAW0K642_QUESU</name>
<comment type="subcellular location">
    <subcellularLocation>
        <location evidence="1">Secreted</location>
        <location evidence="1">Cell wall</location>
    </subcellularLocation>
</comment>
<evidence type="ECO:0000256" key="7">
    <source>
        <dbReference type="ARBA" id="ARBA00023316"/>
    </source>
</evidence>